<keyword evidence="4" id="KW-1185">Reference proteome</keyword>
<feature type="transmembrane region" description="Helical" evidence="1">
    <location>
        <begin position="296"/>
        <end position="316"/>
    </location>
</feature>
<evidence type="ECO:0000313" key="3">
    <source>
        <dbReference type="EMBL" id="NMH28455.1"/>
    </source>
</evidence>
<accession>A0A972JHZ4</accession>
<dbReference type="Pfam" id="PF09925">
    <property type="entry name" value="DUF2157"/>
    <property type="match status" value="1"/>
</dbReference>
<proteinExistence type="predicted"/>
<feature type="transmembrane region" description="Helical" evidence="1">
    <location>
        <begin position="158"/>
        <end position="179"/>
    </location>
</feature>
<comment type="caution">
    <text evidence="3">The sequence shown here is derived from an EMBL/GenBank/DDBJ whole genome shotgun (WGS) entry which is preliminary data.</text>
</comment>
<dbReference type="EMBL" id="JAAMPU010000105">
    <property type="protein sequence ID" value="NMH28455.1"/>
    <property type="molecule type" value="Genomic_DNA"/>
</dbReference>
<evidence type="ECO:0000259" key="2">
    <source>
        <dbReference type="Pfam" id="PF09925"/>
    </source>
</evidence>
<feature type="transmembrane region" description="Helical" evidence="1">
    <location>
        <begin position="41"/>
        <end position="61"/>
    </location>
</feature>
<dbReference type="Proteomes" id="UP000712080">
    <property type="component" value="Unassembled WGS sequence"/>
</dbReference>
<gene>
    <name evidence="3" type="ORF">G6047_10465</name>
</gene>
<keyword evidence="1" id="KW-0472">Membrane</keyword>
<evidence type="ECO:0000256" key="1">
    <source>
        <dbReference type="SAM" id="Phobius"/>
    </source>
</evidence>
<reference evidence="3" key="1">
    <citation type="submission" date="2020-02" db="EMBL/GenBank/DDBJ databases">
        <title>Flavobacterium sp. genome.</title>
        <authorList>
            <person name="Jung H.S."/>
            <person name="Baek J.H."/>
            <person name="Jeon C.O."/>
        </authorList>
    </citation>
    <scope>NUCLEOTIDE SEQUENCE</scope>
    <source>
        <strain evidence="3">SE-s28</strain>
    </source>
</reference>
<dbReference type="AlphaFoldDB" id="A0A972JHZ4"/>
<name>A0A972JHZ4_9FLAO</name>
<feature type="transmembrane region" description="Helical" evidence="1">
    <location>
        <begin position="105"/>
        <end position="123"/>
    </location>
</feature>
<sequence length="327" mass="36793">MEPIHEQTSRQLLDQEIISEEQHVAVSAYRSFHIFSLHNEILFLMYLGVIVFTGGAGILVYQHIDTIGHTILLLLLLSVTIGCFYFAFKKASAYSNSQTDFAHPFYNYVVLGGSILGGIFINYLEIQYQPFGNRYAWPALLTALFSIAAAYRFDNRPVLSIGITALAAAIGITATPQAVLEANVFTDGFVLYAGILLAVLLALWEEVSRRESIKTHFSNLFLNFSIHLTGICCIVGLCDDYWPIYAIILAVSCWYFWFQSDKKGYLSVFIFVLLYGFIGFNIAFVRTLTIIDIPDFWAPIAILSPIYTVGAIVLFIRAVKQFNRQHS</sequence>
<keyword evidence="1" id="KW-0812">Transmembrane</keyword>
<feature type="transmembrane region" description="Helical" evidence="1">
    <location>
        <begin position="135"/>
        <end position="151"/>
    </location>
</feature>
<protein>
    <submittedName>
        <fullName evidence="3">DUF2157 domain-containing protein</fullName>
    </submittedName>
</protein>
<keyword evidence="1" id="KW-1133">Transmembrane helix</keyword>
<organism evidence="3 4">
    <name type="scientific">Flavobacterium silvaticum</name>
    <dbReference type="NCBI Taxonomy" id="1852020"/>
    <lineage>
        <taxon>Bacteria</taxon>
        <taxon>Pseudomonadati</taxon>
        <taxon>Bacteroidota</taxon>
        <taxon>Flavobacteriia</taxon>
        <taxon>Flavobacteriales</taxon>
        <taxon>Flavobacteriaceae</taxon>
        <taxon>Flavobacterium</taxon>
    </lineage>
</organism>
<feature type="transmembrane region" description="Helical" evidence="1">
    <location>
        <begin position="265"/>
        <end position="284"/>
    </location>
</feature>
<evidence type="ECO:0000313" key="4">
    <source>
        <dbReference type="Proteomes" id="UP000712080"/>
    </source>
</evidence>
<feature type="transmembrane region" description="Helical" evidence="1">
    <location>
        <begin position="185"/>
        <end position="204"/>
    </location>
</feature>
<feature type="transmembrane region" description="Helical" evidence="1">
    <location>
        <begin position="216"/>
        <end position="237"/>
    </location>
</feature>
<dbReference type="RefSeq" id="WP_169527552.1">
    <property type="nucleotide sequence ID" value="NZ_JAAMPU010000105.1"/>
</dbReference>
<feature type="transmembrane region" description="Helical" evidence="1">
    <location>
        <begin position="243"/>
        <end position="258"/>
    </location>
</feature>
<feature type="domain" description="DUF2157" evidence="2">
    <location>
        <begin position="11"/>
        <end position="158"/>
    </location>
</feature>
<feature type="transmembrane region" description="Helical" evidence="1">
    <location>
        <begin position="67"/>
        <end position="85"/>
    </location>
</feature>
<dbReference type="InterPro" id="IPR018677">
    <property type="entry name" value="DUF2157"/>
</dbReference>